<protein>
    <submittedName>
        <fullName evidence="1">Uncharacterized protein</fullName>
    </submittedName>
</protein>
<proteinExistence type="predicted"/>
<gene>
    <name evidence="1" type="ORF">SAMN06265219_10698</name>
</gene>
<name>A0A521CRK1_9BACT</name>
<accession>A0A521CRK1</accession>
<dbReference type="Proteomes" id="UP000317557">
    <property type="component" value="Unassembled WGS sequence"/>
</dbReference>
<evidence type="ECO:0000313" key="2">
    <source>
        <dbReference type="Proteomes" id="UP000317557"/>
    </source>
</evidence>
<reference evidence="1 2" key="1">
    <citation type="submission" date="2017-05" db="EMBL/GenBank/DDBJ databases">
        <authorList>
            <person name="Varghese N."/>
            <person name="Submissions S."/>
        </authorList>
    </citation>
    <scope>NUCLEOTIDE SEQUENCE [LARGE SCALE GENOMIC DNA]</scope>
    <source>
        <strain evidence="1 2">DSM 21985</strain>
    </source>
</reference>
<dbReference type="AlphaFoldDB" id="A0A521CRK1"/>
<organism evidence="1 2">
    <name type="scientific">Gracilimonas mengyeensis</name>
    <dbReference type="NCBI Taxonomy" id="1302730"/>
    <lineage>
        <taxon>Bacteria</taxon>
        <taxon>Pseudomonadati</taxon>
        <taxon>Balneolota</taxon>
        <taxon>Balneolia</taxon>
        <taxon>Balneolales</taxon>
        <taxon>Balneolaceae</taxon>
        <taxon>Gracilimonas</taxon>
    </lineage>
</organism>
<evidence type="ECO:0000313" key="1">
    <source>
        <dbReference type="EMBL" id="SMO62005.1"/>
    </source>
</evidence>
<dbReference type="OrthoDB" id="1524635at2"/>
<dbReference type="SUPFAM" id="SSF89372">
    <property type="entry name" value="Fucose-specific lectin"/>
    <property type="match status" value="1"/>
</dbReference>
<dbReference type="EMBL" id="FXTP01000006">
    <property type="protein sequence ID" value="SMO62005.1"/>
    <property type="molecule type" value="Genomic_DNA"/>
</dbReference>
<keyword evidence="2" id="KW-1185">Reference proteome</keyword>
<sequence length="347" mass="39433">MPLIIFIALLSFFSSCEILGIDEDNESLDPGPRNYEWTVDSVGGAPDMWVGWANTIWGSAPNDVWIGLSGGYYNLWHYDGETWSPWPYREGPDGFTGSFYSIYGFAQDDVWMGGGDGELWHFDGSTWKLFYTYNPEGLGGPNIFDIWGTSPSDIYAVGTVSTGLDNPSYKGFILHYDGRRWRELLVTDFGMQFNRIRKENRGIYLSGSGPYSYQTISDSVSLYILNNKSLNVLYSKSRKEASSVNLNKFGNRIYFVIENEVTDKYFNSILPFTLSEDVYHVNGRHEKDMFITSEDGIAHYNGEDIQLLVNDVVQPSAVLFEKDVFFFANDYVEGTNLIYHGTLTKKD</sequence>